<organism evidence="2 3">
    <name type="scientific">Mycobacterium timonense</name>
    <dbReference type="NCBI Taxonomy" id="701043"/>
    <lineage>
        <taxon>Bacteria</taxon>
        <taxon>Bacillati</taxon>
        <taxon>Actinomycetota</taxon>
        <taxon>Actinomycetes</taxon>
        <taxon>Mycobacteriales</taxon>
        <taxon>Mycobacteriaceae</taxon>
        <taxon>Mycobacterium</taxon>
        <taxon>Mycobacterium avium complex (MAC)</taxon>
    </lineage>
</organism>
<accession>A0A7I9Z7D6</accession>
<protein>
    <submittedName>
        <fullName evidence="2">Uncharacterized protein</fullName>
    </submittedName>
</protein>
<feature type="compositionally biased region" description="Basic and acidic residues" evidence="1">
    <location>
        <begin position="1"/>
        <end position="12"/>
    </location>
</feature>
<comment type="caution">
    <text evidence="2">The sequence shown here is derived from an EMBL/GenBank/DDBJ whole genome shotgun (WGS) entry which is preliminary data.</text>
</comment>
<dbReference type="Proteomes" id="UP000465301">
    <property type="component" value="Unassembled WGS sequence"/>
</dbReference>
<dbReference type="AlphaFoldDB" id="A0A7I9Z7D6"/>
<feature type="region of interest" description="Disordered" evidence="1">
    <location>
        <begin position="1"/>
        <end position="25"/>
    </location>
</feature>
<name>A0A7I9Z7D6_9MYCO</name>
<evidence type="ECO:0000313" key="2">
    <source>
        <dbReference type="EMBL" id="GFG96778.1"/>
    </source>
</evidence>
<dbReference type="EMBL" id="BLLA01000001">
    <property type="protein sequence ID" value="GFG96778.1"/>
    <property type="molecule type" value="Genomic_DNA"/>
</dbReference>
<reference evidence="2 3" key="1">
    <citation type="journal article" date="2019" name="Emerg. Microbes Infect.">
        <title>Comprehensive subspecies identification of 175 nontuberculous mycobacteria species based on 7547 genomic profiles.</title>
        <authorList>
            <person name="Matsumoto Y."/>
            <person name="Kinjo T."/>
            <person name="Motooka D."/>
            <person name="Nabeya D."/>
            <person name="Jung N."/>
            <person name="Uechi K."/>
            <person name="Horii T."/>
            <person name="Iida T."/>
            <person name="Fujita J."/>
            <person name="Nakamura S."/>
        </authorList>
    </citation>
    <scope>NUCLEOTIDE SEQUENCE [LARGE SCALE GENOMIC DNA]</scope>
    <source>
        <strain evidence="2 3">JCM 30726</strain>
    </source>
</reference>
<evidence type="ECO:0000313" key="3">
    <source>
        <dbReference type="Proteomes" id="UP000465301"/>
    </source>
</evidence>
<sequence>MQREGQFDHAEIGPEVSPGGSDLVDQELTNLGGQFAELMRRKVLQISGPADLFQHPVSLRSRRRDARTASCAFRR</sequence>
<gene>
    <name evidence="2" type="ORF">MTIM_26570</name>
</gene>
<keyword evidence="3" id="KW-1185">Reference proteome</keyword>
<proteinExistence type="predicted"/>
<evidence type="ECO:0000256" key="1">
    <source>
        <dbReference type="SAM" id="MobiDB-lite"/>
    </source>
</evidence>